<feature type="region of interest" description="Disordered" evidence="1">
    <location>
        <begin position="63"/>
        <end position="82"/>
    </location>
</feature>
<reference evidence="2 3" key="1">
    <citation type="submission" date="2019-02" db="EMBL/GenBank/DDBJ databases">
        <title>Deep-cultivation of Planctomycetes and their phenomic and genomic characterization uncovers novel biology.</title>
        <authorList>
            <person name="Wiegand S."/>
            <person name="Jogler M."/>
            <person name="Boedeker C."/>
            <person name="Pinto D."/>
            <person name="Vollmers J."/>
            <person name="Rivas-Marin E."/>
            <person name="Kohn T."/>
            <person name="Peeters S.H."/>
            <person name="Heuer A."/>
            <person name="Rast P."/>
            <person name="Oberbeckmann S."/>
            <person name="Bunk B."/>
            <person name="Jeske O."/>
            <person name="Meyerdierks A."/>
            <person name="Storesund J.E."/>
            <person name="Kallscheuer N."/>
            <person name="Luecker S."/>
            <person name="Lage O.M."/>
            <person name="Pohl T."/>
            <person name="Merkel B.J."/>
            <person name="Hornburger P."/>
            <person name="Mueller R.-W."/>
            <person name="Bruemmer F."/>
            <person name="Labrenz M."/>
            <person name="Spormann A.M."/>
            <person name="Op den Camp H."/>
            <person name="Overmann J."/>
            <person name="Amann R."/>
            <person name="Jetten M.S.M."/>
            <person name="Mascher T."/>
            <person name="Medema M.H."/>
            <person name="Devos D.P."/>
            <person name="Kaster A.-K."/>
            <person name="Ovreas L."/>
            <person name="Rohde M."/>
            <person name="Galperin M.Y."/>
            <person name="Jogler C."/>
        </authorList>
    </citation>
    <scope>NUCLEOTIDE SEQUENCE [LARGE SCALE GENOMIC DNA]</scope>
    <source>
        <strain evidence="2 3">ETA_A8</strain>
    </source>
</reference>
<dbReference type="Proteomes" id="UP000315017">
    <property type="component" value="Chromosome"/>
</dbReference>
<gene>
    <name evidence="2" type="ORF">ETAA8_32980</name>
</gene>
<feature type="compositionally biased region" description="Basic and acidic residues" evidence="1">
    <location>
        <begin position="72"/>
        <end position="82"/>
    </location>
</feature>
<name>A0A517YD93_9BACT</name>
<keyword evidence="3" id="KW-1185">Reference proteome</keyword>
<evidence type="ECO:0000313" key="3">
    <source>
        <dbReference type="Proteomes" id="UP000315017"/>
    </source>
</evidence>
<protein>
    <recommendedName>
        <fullName evidence="4">Ribbon-helix-helix protein CopG domain-containing protein</fullName>
    </recommendedName>
</protein>
<accession>A0A517YD93</accession>
<sequence length="82" mass="9405">MIQVNLSPDREAVLAEAAAETGSDVSEYIWQAVQARIAERNALLAPGDQRSREHRKREYRAFIEQQTSHNPNFDDSRDSIYD</sequence>
<evidence type="ECO:0000313" key="2">
    <source>
        <dbReference type="EMBL" id="QDU28198.1"/>
    </source>
</evidence>
<organism evidence="2 3">
    <name type="scientific">Anatilimnocola aggregata</name>
    <dbReference type="NCBI Taxonomy" id="2528021"/>
    <lineage>
        <taxon>Bacteria</taxon>
        <taxon>Pseudomonadati</taxon>
        <taxon>Planctomycetota</taxon>
        <taxon>Planctomycetia</taxon>
        <taxon>Pirellulales</taxon>
        <taxon>Pirellulaceae</taxon>
        <taxon>Anatilimnocola</taxon>
    </lineage>
</organism>
<dbReference type="EMBL" id="CP036274">
    <property type="protein sequence ID" value="QDU28198.1"/>
    <property type="molecule type" value="Genomic_DNA"/>
</dbReference>
<dbReference type="KEGG" id="aagg:ETAA8_32980"/>
<dbReference type="AlphaFoldDB" id="A0A517YD93"/>
<evidence type="ECO:0000256" key="1">
    <source>
        <dbReference type="SAM" id="MobiDB-lite"/>
    </source>
</evidence>
<evidence type="ECO:0008006" key="4">
    <source>
        <dbReference type="Google" id="ProtNLM"/>
    </source>
</evidence>
<dbReference type="RefSeq" id="WP_145090081.1">
    <property type="nucleotide sequence ID" value="NZ_CP036274.1"/>
</dbReference>
<proteinExistence type="predicted"/>